<keyword evidence="1" id="KW-0472">Membrane</keyword>
<protein>
    <submittedName>
        <fullName evidence="2">Uncharacterized protein</fullName>
    </submittedName>
</protein>
<feature type="transmembrane region" description="Helical" evidence="1">
    <location>
        <begin position="119"/>
        <end position="142"/>
    </location>
</feature>
<feature type="transmembrane region" description="Helical" evidence="1">
    <location>
        <begin position="7"/>
        <end position="27"/>
    </location>
</feature>
<sequence>MSTRKLLPYYVTILVFIAIYAVTMLLPDHALGLHARPGWSNTGRVTLHAHIFIYGLLGVLLILNLLEMFSTNNDVFVVRLLKTLFTILLVYLGSGIVFYCLHSHVWNMFYADKVSPARVYLATILCCAAVALTTLDIVKVLLLQMVERTRIHERIPTWLRFEPEVEY</sequence>
<accession>A0A2T7BCK9</accession>
<keyword evidence="1" id="KW-0812">Transmembrane</keyword>
<feature type="transmembrane region" description="Helical" evidence="1">
    <location>
        <begin position="47"/>
        <end position="66"/>
    </location>
</feature>
<name>A0A2T7BCK9_9BACT</name>
<dbReference type="EMBL" id="QCYK01000003">
    <property type="protein sequence ID" value="PUZ22815.1"/>
    <property type="molecule type" value="Genomic_DNA"/>
</dbReference>
<dbReference type="OrthoDB" id="9909248at2"/>
<gene>
    <name evidence="2" type="ORF">DCC81_20540</name>
</gene>
<dbReference type="RefSeq" id="WP_108688560.1">
    <property type="nucleotide sequence ID" value="NZ_QCYK01000003.1"/>
</dbReference>
<evidence type="ECO:0000313" key="2">
    <source>
        <dbReference type="EMBL" id="PUZ22815.1"/>
    </source>
</evidence>
<comment type="caution">
    <text evidence="2">The sequence shown here is derived from an EMBL/GenBank/DDBJ whole genome shotgun (WGS) entry which is preliminary data.</text>
</comment>
<dbReference type="AlphaFoldDB" id="A0A2T7BCK9"/>
<keyword evidence="1" id="KW-1133">Transmembrane helix</keyword>
<keyword evidence="3" id="KW-1185">Reference proteome</keyword>
<evidence type="ECO:0000256" key="1">
    <source>
        <dbReference type="SAM" id="Phobius"/>
    </source>
</evidence>
<organism evidence="2 3">
    <name type="scientific">Chitinophaga parva</name>
    <dbReference type="NCBI Taxonomy" id="2169414"/>
    <lineage>
        <taxon>Bacteria</taxon>
        <taxon>Pseudomonadati</taxon>
        <taxon>Bacteroidota</taxon>
        <taxon>Chitinophagia</taxon>
        <taxon>Chitinophagales</taxon>
        <taxon>Chitinophagaceae</taxon>
        <taxon>Chitinophaga</taxon>
    </lineage>
</organism>
<dbReference type="Proteomes" id="UP000244450">
    <property type="component" value="Unassembled WGS sequence"/>
</dbReference>
<feature type="transmembrane region" description="Helical" evidence="1">
    <location>
        <begin position="78"/>
        <end position="99"/>
    </location>
</feature>
<reference evidence="2 3" key="1">
    <citation type="submission" date="2018-04" db="EMBL/GenBank/DDBJ databases">
        <title>Chitinophaga fuyangensis sp. nov., isolated from soil in a chemical factory.</title>
        <authorList>
            <person name="Chen K."/>
        </authorList>
    </citation>
    <scope>NUCLEOTIDE SEQUENCE [LARGE SCALE GENOMIC DNA]</scope>
    <source>
        <strain evidence="2 3">LY-1</strain>
    </source>
</reference>
<proteinExistence type="predicted"/>
<evidence type="ECO:0000313" key="3">
    <source>
        <dbReference type="Proteomes" id="UP000244450"/>
    </source>
</evidence>